<reference evidence="1 2" key="1">
    <citation type="journal article" date="2006" name="Int. J. Syst. Evol. Microbiol.">
        <title>Chryseobacterium piscium sp. nov., isolated from fish of the South Atlantic Ocean off South Africa.</title>
        <authorList>
            <person name="de Beer H."/>
            <person name="Hugo C.J."/>
            <person name="Jooste P.J."/>
            <person name="Vancanneyt M."/>
            <person name="Coenye T."/>
            <person name="Vandamme P."/>
        </authorList>
    </citation>
    <scope>NUCLEOTIDE SEQUENCE [LARGE SCALE GENOMIC DNA]</scope>
    <source>
        <strain evidence="1 2">CCUG 51923</strain>
    </source>
</reference>
<dbReference type="EMBL" id="QNVS01000058">
    <property type="protein sequence ID" value="REC52464.1"/>
    <property type="molecule type" value="Genomic_DNA"/>
</dbReference>
<gene>
    <name evidence="1" type="ORF">DRF62_15540</name>
</gene>
<keyword evidence="2" id="KW-1185">Reference proteome</keyword>
<comment type="caution">
    <text evidence="1">The sequence shown here is derived from an EMBL/GenBank/DDBJ whole genome shotgun (WGS) entry which is preliminary data.</text>
</comment>
<name>A0A3D9BFX2_9FLAO</name>
<sequence>MKFRLLLLIVLVSQICFSQSEKLDESKIANIKNVIDLFKQKNIEKISNIVNFPLRREYPIPEIKNREQFKQRFIEVFDEVLINNIANSKLKQWSEMGWRGIMLDNGTIWIESDEGKIIAVNYQSDFEKKLRKELINKEKENVHSSLKNFESPTYKIKTKKYLIRIDELENKKYRYASWKISKKESSKPDLILNNGELDFQGSGGNHVIIFTNGNYIYKVYRNIIGEEITPDITLEIEENGKIILHQNGILIRE</sequence>
<dbReference type="AlphaFoldDB" id="A0A3D9BFX2"/>
<organism evidence="1 2">
    <name type="scientific">Chryseobacterium piscium</name>
    <dbReference type="NCBI Taxonomy" id="333702"/>
    <lineage>
        <taxon>Bacteria</taxon>
        <taxon>Pseudomonadati</taxon>
        <taxon>Bacteroidota</taxon>
        <taxon>Flavobacteriia</taxon>
        <taxon>Flavobacteriales</taxon>
        <taxon>Weeksellaceae</taxon>
        <taxon>Chryseobacterium group</taxon>
        <taxon>Chryseobacterium</taxon>
    </lineage>
</organism>
<dbReference type="RefSeq" id="WP_115951124.1">
    <property type="nucleotide sequence ID" value="NZ_QNVS01000058.1"/>
</dbReference>
<evidence type="ECO:0000313" key="1">
    <source>
        <dbReference type="EMBL" id="REC52464.1"/>
    </source>
</evidence>
<evidence type="ECO:0000313" key="2">
    <source>
        <dbReference type="Proteomes" id="UP000256512"/>
    </source>
</evidence>
<accession>A0A3D9BFX2</accession>
<protein>
    <submittedName>
        <fullName evidence="1">Uncharacterized protein</fullName>
    </submittedName>
</protein>
<dbReference type="Proteomes" id="UP000256512">
    <property type="component" value="Unassembled WGS sequence"/>
</dbReference>
<proteinExistence type="predicted"/>